<dbReference type="Proteomes" id="UP001153076">
    <property type="component" value="Unassembled WGS sequence"/>
</dbReference>
<name>A0A9Q1KG45_9CARY</name>
<dbReference type="GO" id="GO:0005737">
    <property type="term" value="C:cytoplasm"/>
    <property type="evidence" value="ECO:0007669"/>
    <property type="project" value="UniProtKB-SubCell"/>
</dbReference>
<dbReference type="InterPro" id="IPR030482">
    <property type="entry name" value="PDRG1"/>
</dbReference>
<dbReference type="PANTHER" id="PTHR21162">
    <property type="entry name" value="P53 AND DNA DAMAGE-REGULATED PROTEIN"/>
    <property type="match status" value="1"/>
</dbReference>
<dbReference type="EMBL" id="JAKOGI010000144">
    <property type="protein sequence ID" value="KAJ8442218.1"/>
    <property type="molecule type" value="Genomic_DNA"/>
</dbReference>
<evidence type="ECO:0000256" key="3">
    <source>
        <dbReference type="ARBA" id="ARBA00023186"/>
    </source>
</evidence>
<evidence type="ECO:0000256" key="2">
    <source>
        <dbReference type="ARBA" id="ARBA00022490"/>
    </source>
</evidence>
<evidence type="ECO:0000313" key="4">
    <source>
        <dbReference type="EMBL" id="KAJ8442218.1"/>
    </source>
</evidence>
<evidence type="ECO:0000256" key="1">
    <source>
        <dbReference type="ARBA" id="ARBA00004496"/>
    </source>
</evidence>
<dbReference type="PANTHER" id="PTHR21162:SF0">
    <property type="entry name" value="P53 AND DNA DAMAGE-REGULATED PROTEIN 1"/>
    <property type="match status" value="1"/>
</dbReference>
<gene>
    <name evidence="4" type="ORF">Cgig2_005158</name>
</gene>
<organism evidence="4 5">
    <name type="scientific">Carnegiea gigantea</name>
    <dbReference type="NCBI Taxonomy" id="171969"/>
    <lineage>
        <taxon>Eukaryota</taxon>
        <taxon>Viridiplantae</taxon>
        <taxon>Streptophyta</taxon>
        <taxon>Embryophyta</taxon>
        <taxon>Tracheophyta</taxon>
        <taxon>Spermatophyta</taxon>
        <taxon>Magnoliopsida</taxon>
        <taxon>eudicotyledons</taxon>
        <taxon>Gunneridae</taxon>
        <taxon>Pentapetalae</taxon>
        <taxon>Caryophyllales</taxon>
        <taxon>Cactineae</taxon>
        <taxon>Cactaceae</taxon>
        <taxon>Cactoideae</taxon>
        <taxon>Echinocereeae</taxon>
        <taxon>Carnegiea</taxon>
    </lineage>
</organism>
<sequence length="249" mass="27688">MDGNVNEYQEILTKLEIEAEHLLLARHQVKFLSTIILLSSVVQNDRLRNANREALTLTALRKKARTTKTSVPSPFEPIMKEIGGLGSKPLIQEVCTTCENHDPTKDTWMMLPGTDIFAVTPFHAAHTILERVALTYSIVGVSHQERLDFEAKKLQSIVKDQSLIILEKGALSDKISRGILRVWAYKKLQTASGYGLLLSLLGSNIRSPLCPNISSSAASEVEVLGLERIVVKTGKSSYHSCNRSHDWNL</sequence>
<protein>
    <recommendedName>
        <fullName evidence="6">P53 and DNA damage-regulated protein 1</fullName>
    </recommendedName>
</protein>
<keyword evidence="2" id="KW-0963">Cytoplasm</keyword>
<keyword evidence="3" id="KW-0143">Chaperone</keyword>
<dbReference type="OrthoDB" id="20282at2759"/>
<reference evidence="4" key="1">
    <citation type="submission" date="2022-04" db="EMBL/GenBank/DDBJ databases">
        <title>Carnegiea gigantea Genome sequencing and assembly v2.</title>
        <authorList>
            <person name="Copetti D."/>
            <person name="Sanderson M.J."/>
            <person name="Burquez A."/>
            <person name="Wojciechowski M.F."/>
        </authorList>
    </citation>
    <scope>NUCLEOTIDE SEQUENCE</scope>
    <source>
        <strain evidence="4">SGP5-SGP5p</strain>
        <tissue evidence="4">Aerial part</tissue>
    </source>
</reference>
<dbReference type="AlphaFoldDB" id="A0A9Q1KG45"/>
<accession>A0A9Q1KG45</accession>
<comment type="caution">
    <text evidence="4">The sequence shown here is derived from an EMBL/GenBank/DDBJ whole genome shotgun (WGS) entry which is preliminary data.</text>
</comment>
<comment type="subcellular location">
    <subcellularLocation>
        <location evidence="1">Cytoplasm</location>
    </subcellularLocation>
</comment>
<evidence type="ECO:0000313" key="5">
    <source>
        <dbReference type="Proteomes" id="UP001153076"/>
    </source>
</evidence>
<proteinExistence type="predicted"/>
<keyword evidence="5" id="KW-1185">Reference proteome</keyword>
<evidence type="ECO:0008006" key="6">
    <source>
        <dbReference type="Google" id="ProtNLM"/>
    </source>
</evidence>